<feature type="compositionally biased region" description="Pro residues" evidence="1">
    <location>
        <begin position="24"/>
        <end position="42"/>
    </location>
</feature>
<dbReference type="OrthoDB" id="7844342at2759"/>
<organism evidence="2 3">
    <name type="scientific">Drosophila lebanonensis</name>
    <name type="common">Fruit fly</name>
    <name type="synonym">Scaptodrosophila lebanonensis</name>
    <dbReference type="NCBI Taxonomy" id="7225"/>
    <lineage>
        <taxon>Eukaryota</taxon>
        <taxon>Metazoa</taxon>
        <taxon>Ecdysozoa</taxon>
        <taxon>Arthropoda</taxon>
        <taxon>Hexapoda</taxon>
        <taxon>Insecta</taxon>
        <taxon>Pterygota</taxon>
        <taxon>Neoptera</taxon>
        <taxon>Endopterygota</taxon>
        <taxon>Diptera</taxon>
        <taxon>Brachycera</taxon>
        <taxon>Muscomorpha</taxon>
        <taxon>Ephydroidea</taxon>
        <taxon>Drosophilidae</taxon>
        <taxon>Scaptodrosophila</taxon>
    </lineage>
</organism>
<sequence length="106" mass="12167">MVRHKQNRSKVIARAGHVKKQSARPPPPSLSPPLTQSPPSPQSPTFHADLALRQRLQFNQRINQRVTLCLELYHKNIIKKISRSLCELNKIDVYKLTKNICMTCIT</sequence>
<evidence type="ECO:0000313" key="3">
    <source>
        <dbReference type="RefSeq" id="XP_030376520.1"/>
    </source>
</evidence>
<evidence type="ECO:0000256" key="1">
    <source>
        <dbReference type="SAM" id="MobiDB-lite"/>
    </source>
</evidence>
<keyword evidence="2" id="KW-1185">Reference proteome</keyword>
<gene>
    <name evidence="3" type="primary">LOC115625565</name>
</gene>
<dbReference type="RefSeq" id="XP_030376520.1">
    <property type="nucleotide sequence ID" value="XM_030520660.1"/>
</dbReference>
<accession>A0A6J2TLY2</accession>
<reference evidence="3" key="1">
    <citation type="submission" date="2025-08" db="UniProtKB">
        <authorList>
            <consortium name="RefSeq"/>
        </authorList>
    </citation>
    <scope>IDENTIFICATION</scope>
    <source>
        <strain evidence="3">11010-0011.00</strain>
        <tissue evidence="3">Whole body</tissue>
    </source>
</reference>
<proteinExistence type="predicted"/>
<evidence type="ECO:0000313" key="2">
    <source>
        <dbReference type="Proteomes" id="UP000504634"/>
    </source>
</evidence>
<dbReference type="GeneID" id="115625565"/>
<name>A0A6J2TLY2_DROLE</name>
<dbReference type="AlphaFoldDB" id="A0A6J2TLY2"/>
<feature type="region of interest" description="Disordered" evidence="1">
    <location>
        <begin position="1"/>
        <end position="46"/>
    </location>
</feature>
<protein>
    <submittedName>
        <fullName evidence="3">Uncharacterized protein LOC115625565</fullName>
    </submittedName>
</protein>
<dbReference type="Proteomes" id="UP000504634">
    <property type="component" value="Unplaced"/>
</dbReference>